<keyword evidence="7" id="KW-0676">Redox-active center</keyword>
<dbReference type="Gene3D" id="3.40.30.10">
    <property type="entry name" value="Glutaredoxin"/>
    <property type="match status" value="1"/>
</dbReference>
<evidence type="ECO:0000256" key="11">
    <source>
        <dbReference type="ARBA" id="ARBA00049091"/>
    </source>
</evidence>
<comment type="function">
    <text evidence="1">Thiol-specific peroxidase that catalyzes the reduction of hydrogen peroxide and organic hydroperoxides to water and alcohols, respectively. Plays a role in cell protection against oxidative stress by detoxifying peroxides and as sensor of hydrogen peroxide-mediated signaling events.</text>
</comment>
<evidence type="ECO:0000256" key="2">
    <source>
        <dbReference type="ARBA" id="ARBA00013017"/>
    </source>
</evidence>
<dbReference type="GO" id="GO:0045454">
    <property type="term" value="P:cell redox homeostasis"/>
    <property type="evidence" value="ECO:0007669"/>
    <property type="project" value="TreeGrafter"/>
</dbReference>
<dbReference type="GO" id="GO:0008379">
    <property type="term" value="F:thioredoxin peroxidase activity"/>
    <property type="evidence" value="ECO:0007669"/>
    <property type="project" value="TreeGrafter"/>
</dbReference>
<keyword evidence="15" id="KW-1185">Reference proteome</keyword>
<proteinExistence type="inferred from homology"/>
<evidence type="ECO:0000256" key="4">
    <source>
        <dbReference type="ARBA" id="ARBA00022862"/>
    </source>
</evidence>
<reference evidence="14 15" key="1">
    <citation type="submission" date="2016-12" db="EMBL/GenBank/DDBJ databases">
        <title>Study of bacterial adaptation to deep sea.</title>
        <authorList>
            <person name="Song J."/>
            <person name="Yoshizawa S."/>
            <person name="Kogure K."/>
        </authorList>
    </citation>
    <scope>NUCLEOTIDE SEQUENCE [LARGE SCALE GENOMIC DNA]</scope>
    <source>
        <strain evidence="14 15">SAORIC-165</strain>
    </source>
</reference>
<feature type="chain" id="PRO_5015596372" description="thioredoxin-dependent peroxiredoxin" evidence="12">
    <location>
        <begin position="16"/>
        <end position="164"/>
    </location>
</feature>
<evidence type="ECO:0000256" key="10">
    <source>
        <dbReference type="ARBA" id="ARBA00042639"/>
    </source>
</evidence>
<dbReference type="GO" id="GO:0005737">
    <property type="term" value="C:cytoplasm"/>
    <property type="evidence" value="ECO:0007669"/>
    <property type="project" value="TreeGrafter"/>
</dbReference>
<evidence type="ECO:0000256" key="6">
    <source>
        <dbReference type="ARBA" id="ARBA00023157"/>
    </source>
</evidence>
<sequence length="164" mass="17150">MSSLLSLVCAGFVSAAPLEVGADAPKLTAKDQDDKVIDLGAKFASGLTLVYFYPKADTPGCTKQACNLRDAFEDVKAAGIEVIGVSGDKPAQQKAFATKYELPFTLVADADTKVMQAFGVTARAGKFAARQSFLVKDGKIIWADLKATPTSQSQDAIAAAKAAK</sequence>
<keyword evidence="12" id="KW-0732">Signal</keyword>
<dbReference type="Pfam" id="PF00578">
    <property type="entry name" value="AhpC-TSA"/>
    <property type="match status" value="1"/>
</dbReference>
<evidence type="ECO:0000256" key="8">
    <source>
        <dbReference type="ARBA" id="ARBA00032824"/>
    </source>
</evidence>
<feature type="domain" description="Thioredoxin" evidence="13">
    <location>
        <begin position="18"/>
        <end position="164"/>
    </location>
</feature>
<keyword evidence="6" id="KW-1015">Disulfide bond</keyword>
<dbReference type="InterPro" id="IPR013766">
    <property type="entry name" value="Thioredoxin_domain"/>
</dbReference>
<evidence type="ECO:0000256" key="12">
    <source>
        <dbReference type="SAM" id="SignalP"/>
    </source>
</evidence>
<dbReference type="PROSITE" id="PS51352">
    <property type="entry name" value="THIOREDOXIN_2"/>
    <property type="match status" value="1"/>
</dbReference>
<comment type="catalytic activity">
    <reaction evidence="11">
        <text>a hydroperoxide + [thioredoxin]-dithiol = an alcohol + [thioredoxin]-disulfide + H2O</text>
        <dbReference type="Rhea" id="RHEA:62620"/>
        <dbReference type="Rhea" id="RHEA-COMP:10698"/>
        <dbReference type="Rhea" id="RHEA-COMP:10700"/>
        <dbReference type="ChEBI" id="CHEBI:15377"/>
        <dbReference type="ChEBI" id="CHEBI:29950"/>
        <dbReference type="ChEBI" id="CHEBI:30879"/>
        <dbReference type="ChEBI" id="CHEBI:35924"/>
        <dbReference type="ChEBI" id="CHEBI:50058"/>
        <dbReference type="EC" id="1.11.1.24"/>
    </reaction>
</comment>
<dbReference type="EC" id="1.11.1.24" evidence="2"/>
<name>A0A2S7U7G1_9BACT</name>
<dbReference type="PANTHER" id="PTHR42801">
    <property type="entry name" value="THIOREDOXIN-DEPENDENT PEROXIDE REDUCTASE"/>
    <property type="match status" value="1"/>
</dbReference>
<accession>A0A2S7U7G1</accession>
<protein>
    <recommendedName>
        <fullName evidence="2">thioredoxin-dependent peroxiredoxin</fullName>
        <ecNumber evidence="2">1.11.1.24</ecNumber>
    </recommendedName>
    <alternativeName>
        <fullName evidence="8">Thioredoxin peroxidase</fullName>
    </alternativeName>
    <alternativeName>
        <fullName evidence="10">Thioredoxin-dependent peroxiredoxin Bcp</fullName>
    </alternativeName>
</protein>
<evidence type="ECO:0000259" key="13">
    <source>
        <dbReference type="PROSITE" id="PS51352"/>
    </source>
</evidence>
<comment type="caution">
    <text evidence="14">The sequence shown here is derived from an EMBL/GenBank/DDBJ whole genome shotgun (WGS) entry which is preliminary data.</text>
</comment>
<feature type="signal peptide" evidence="12">
    <location>
        <begin position="1"/>
        <end position="15"/>
    </location>
</feature>
<organism evidence="14 15">
    <name type="scientific">Rubritalea profundi</name>
    <dbReference type="NCBI Taxonomy" id="1658618"/>
    <lineage>
        <taxon>Bacteria</taxon>
        <taxon>Pseudomonadati</taxon>
        <taxon>Verrucomicrobiota</taxon>
        <taxon>Verrucomicrobiia</taxon>
        <taxon>Verrucomicrobiales</taxon>
        <taxon>Rubritaleaceae</taxon>
        <taxon>Rubritalea</taxon>
    </lineage>
</organism>
<evidence type="ECO:0000313" key="15">
    <source>
        <dbReference type="Proteomes" id="UP000239907"/>
    </source>
</evidence>
<evidence type="ECO:0000256" key="7">
    <source>
        <dbReference type="ARBA" id="ARBA00023284"/>
    </source>
</evidence>
<dbReference type="GO" id="GO:0034599">
    <property type="term" value="P:cellular response to oxidative stress"/>
    <property type="evidence" value="ECO:0007669"/>
    <property type="project" value="TreeGrafter"/>
</dbReference>
<dbReference type="InterPro" id="IPR036249">
    <property type="entry name" value="Thioredoxin-like_sf"/>
</dbReference>
<evidence type="ECO:0000256" key="9">
    <source>
        <dbReference type="ARBA" id="ARBA00038489"/>
    </source>
</evidence>
<gene>
    <name evidence="14" type="ORF">BSZ32_03895</name>
</gene>
<evidence type="ECO:0000256" key="1">
    <source>
        <dbReference type="ARBA" id="ARBA00003330"/>
    </source>
</evidence>
<dbReference type="InterPro" id="IPR050924">
    <property type="entry name" value="Peroxiredoxin_BCP/PrxQ"/>
</dbReference>
<dbReference type="InterPro" id="IPR000866">
    <property type="entry name" value="AhpC/TSA"/>
</dbReference>
<evidence type="ECO:0000313" key="14">
    <source>
        <dbReference type="EMBL" id="PQJ30242.1"/>
    </source>
</evidence>
<keyword evidence="3" id="KW-0575">Peroxidase</keyword>
<dbReference type="Proteomes" id="UP000239907">
    <property type="component" value="Unassembled WGS sequence"/>
</dbReference>
<comment type="similarity">
    <text evidence="9">Belongs to the peroxiredoxin family. BCP/PrxQ subfamily.</text>
</comment>
<dbReference type="EMBL" id="MQWA01000001">
    <property type="protein sequence ID" value="PQJ30242.1"/>
    <property type="molecule type" value="Genomic_DNA"/>
</dbReference>
<evidence type="ECO:0000256" key="3">
    <source>
        <dbReference type="ARBA" id="ARBA00022559"/>
    </source>
</evidence>
<dbReference type="SUPFAM" id="SSF52833">
    <property type="entry name" value="Thioredoxin-like"/>
    <property type="match status" value="1"/>
</dbReference>
<keyword evidence="5" id="KW-0560">Oxidoreductase</keyword>
<dbReference type="AlphaFoldDB" id="A0A2S7U7G1"/>
<evidence type="ECO:0000256" key="5">
    <source>
        <dbReference type="ARBA" id="ARBA00023002"/>
    </source>
</evidence>
<dbReference type="CDD" id="cd03017">
    <property type="entry name" value="PRX_BCP"/>
    <property type="match status" value="1"/>
</dbReference>
<keyword evidence="4" id="KW-0049">Antioxidant</keyword>
<dbReference type="PANTHER" id="PTHR42801:SF4">
    <property type="entry name" value="AHPC_TSA FAMILY PROTEIN"/>
    <property type="match status" value="1"/>
</dbReference>